<keyword evidence="11" id="KW-1185">Reference proteome</keyword>
<name>A0AAN2BK82_9GAMM</name>
<evidence type="ECO:0000256" key="8">
    <source>
        <dbReference type="HAMAP-Rule" id="MF_00910"/>
    </source>
</evidence>
<keyword evidence="2 8" id="KW-1003">Cell membrane</keyword>
<dbReference type="PANTHER" id="PTHR37479">
    <property type="entry name" value="CELL DIVISION PROTEIN FTSL"/>
    <property type="match status" value="1"/>
</dbReference>
<reference evidence="10 11" key="1">
    <citation type="journal article" date="2022" name="IScience">
        <title>An ultrasensitive nanofiber-based assay for enzymatic hydrolysis and deep-sea microbial degradation of cellulose.</title>
        <authorList>
            <person name="Tsudome M."/>
            <person name="Tachioka M."/>
            <person name="Miyazaki M."/>
            <person name="Uchimura K."/>
            <person name="Tsuda M."/>
            <person name="Takaki Y."/>
            <person name="Deguchi S."/>
        </authorList>
    </citation>
    <scope>NUCLEOTIDE SEQUENCE [LARGE SCALE GENOMIC DNA]</scope>
    <source>
        <strain evidence="10 11">GE09</strain>
    </source>
</reference>
<comment type="similarity">
    <text evidence="8">Belongs to the FtsL family.</text>
</comment>
<comment type="subunit">
    <text evidence="8">Part of a complex composed of FtsB, FtsL and FtsQ.</text>
</comment>
<sequence>MVISKSKLSLVGILWVGVVVSAISVVYITFDVRRHTQALAVLNNQTQTLQVETGQLLLEKSALASYARVEKIATQELSMRVPTGHEVVVVETR</sequence>
<organism evidence="10 11">
    <name type="scientific">Marinagarivorans cellulosilyticus</name>
    <dbReference type="NCBI Taxonomy" id="2721545"/>
    <lineage>
        <taxon>Bacteria</taxon>
        <taxon>Pseudomonadati</taxon>
        <taxon>Pseudomonadota</taxon>
        <taxon>Gammaproteobacteria</taxon>
        <taxon>Cellvibrionales</taxon>
        <taxon>Cellvibrionaceae</taxon>
        <taxon>Marinagarivorans</taxon>
    </lineage>
</organism>
<dbReference type="HAMAP" id="MF_00910">
    <property type="entry name" value="FtsL"/>
    <property type="match status" value="1"/>
</dbReference>
<keyword evidence="5 8" id="KW-1133">Transmembrane helix</keyword>
<evidence type="ECO:0000256" key="6">
    <source>
        <dbReference type="ARBA" id="ARBA00023136"/>
    </source>
</evidence>
<evidence type="ECO:0000256" key="7">
    <source>
        <dbReference type="ARBA" id="ARBA00023306"/>
    </source>
</evidence>
<dbReference type="GO" id="GO:0032153">
    <property type="term" value="C:cell division site"/>
    <property type="evidence" value="ECO:0007669"/>
    <property type="project" value="UniProtKB-UniRule"/>
</dbReference>
<accession>A0AAN2BK82</accession>
<keyword evidence="7 8" id="KW-0131">Cell cycle</keyword>
<protein>
    <recommendedName>
        <fullName evidence="8 9">Cell division protein FtsL</fullName>
    </recommendedName>
</protein>
<dbReference type="Proteomes" id="UP001320119">
    <property type="component" value="Chromosome"/>
</dbReference>
<comment type="subcellular location">
    <subcellularLocation>
        <location evidence="8">Cell inner membrane</location>
        <topology evidence="8">Single-pass type II membrane protein</topology>
    </subcellularLocation>
    <subcellularLocation>
        <location evidence="1">Cell membrane</location>
        <topology evidence="1">Single-pass type II membrane protein</topology>
    </subcellularLocation>
    <text evidence="8">Localizes to the division septum where it forms a ring structure.</text>
</comment>
<proteinExistence type="inferred from homology"/>
<evidence type="ECO:0000256" key="5">
    <source>
        <dbReference type="ARBA" id="ARBA00022989"/>
    </source>
</evidence>
<dbReference type="InterPro" id="IPR011922">
    <property type="entry name" value="Cell_div_FtsL"/>
</dbReference>
<dbReference type="KEGG" id="marq:MARGE09_P2004"/>
<dbReference type="NCBIfam" id="TIGR02209">
    <property type="entry name" value="ftsL_broad"/>
    <property type="match status" value="1"/>
</dbReference>
<evidence type="ECO:0000256" key="9">
    <source>
        <dbReference type="NCBIfam" id="TIGR02209"/>
    </source>
</evidence>
<dbReference type="RefSeq" id="WP_236987282.1">
    <property type="nucleotide sequence ID" value="NZ_AP023086.1"/>
</dbReference>
<keyword evidence="4 8" id="KW-0812">Transmembrane</keyword>
<dbReference type="Pfam" id="PF04999">
    <property type="entry name" value="FtsL"/>
    <property type="match status" value="1"/>
</dbReference>
<keyword evidence="3 8" id="KW-0132">Cell division</keyword>
<feature type="transmembrane region" description="Helical" evidence="8">
    <location>
        <begin position="12"/>
        <end position="30"/>
    </location>
</feature>
<dbReference type="PANTHER" id="PTHR37479:SF1">
    <property type="entry name" value="CELL DIVISION PROTEIN FTSL"/>
    <property type="match status" value="1"/>
</dbReference>
<evidence type="ECO:0000256" key="1">
    <source>
        <dbReference type="ARBA" id="ARBA00004401"/>
    </source>
</evidence>
<dbReference type="GO" id="GO:0005886">
    <property type="term" value="C:plasma membrane"/>
    <property type="evidence" value="ECO:0007669"/>
    <property type="project" value="UniProtKB-SubCell"/>
</dbReference>
<evidence type="ECO:0000313" key="10">
    <source>
        <dbReference type="EMBL" id="BCD97803.1"/>
    </source>
</evidence>
<evidence type="ECO:0000256" key="4">
    <source>
        <dbReference type="ARBA" id="ARBA00022692"/>
    </source>
</evidence>
<evidence type="ECO:0000313" key="11">
    <source>
        <dbReference type="Proteomes" id="UP001320119"/>
    </source>
</evidence>
<keyword evidence="8" id="KW-0997">Cell inner membrane</keyword>
<evidence type="ECO:0000256" key="3">
    <source>
        <dbReference type="ARBA" id="ARBA00022618"/>
    </source>
</evidence>
<gene>
    <name evidence="8" type="primary">ftsL</name>
    <name evidence="10" type="ORF">MARGE09_P2004</name>
</gene>
<keyword evidence="6 8" id="KW-0472">Membrane</keyword>
<dbReference type="GO" id="GO:0043093">
    <property type="term" value="P:FtsZ-dependent cytokinesis"/>
    <property type="evidence" value="ECO:0007669"/>
    <property type="project" value="UniProtKB-UniRule"/>
</dbReference>
<evidence type="ECO:0000256" key="2">
    <source>
        <dbReference type="ARBA" id="ARBA00022475"/>
    </source>
</evidence>
<dbReference type="EMBL" id="AP023086">
    <property type="protein sequence ID" value="BCD97803.1"/>
    <property type="molecule type" value="Genomic_DNA"/>
</dbReference>
<comment type="function">
    <text evidence="8">Essential cell division protein. May link together the upstream cell division proteins, which are predominantly cytoplasmic, with the downstream cell division proteins, which are predominantly periplasmic.</text>
</comment>
<dbReference type="AlphaFoldDB" id="A0AAN2BK82"/>